<evidence type="ECO:0000313" key="2">
    <source>
        <dbReference type="EMBL" id="EYB88046.1"/>
    </source>
</evidence>
<feature type="chain" id="PRO_5001486608" evidence="1">
    <location>
        <begin position="21"/>
        <end position="86"/>
    </location>
</feature>
<dbReference type="AlphaFoldDB" id="A0A016SCG5"/>
<proteinExistence type="predicted"/>
<protein>
    <submittedName>
        <fullName evidence="2">Uncharacterized protein</fullName>
    </submittedName>
</protein>
<organism evidence="2 3">
    <name type="scientific">Ancylostoma ceylanicum</name>
    <dbReference type="NCBI Taxonomy" id="53326"/>
    <lineage>
        <taxon>Eukaryota</taxon>
        <taxon>Metazoa</taxon>
        <taxon>Ecdysozoa</taxon>
        <taxon>Nematoda</taxon>
        <taxon>Chromadorea</taxon>
        <taxon>Rhabditida</taxon>
        <taxon>Rhabditina</taxon>
        <taxon>Rhabditomorpha</taxon>
        <taxon>Strongyloidea</taxon>
        <taxon>Ancylostomatidae</taxon>
        <taxon>Ancylostomatinae</taxon>
        <taxon>Ancylostoma</taxon>
    </lineage>
</organism>
<dbReference type="Proteomes" id="UP000024635">
    <property type="component" value="Unassembled WGS sequence"/>
</dbReference>
<sequence length="86" mass="9001">MAITVIFAALAFTVLQLINGVPVTLDGQNPTLPSEAAPCGPMTVEPITIEPPLCPICSCNPPPDCIPRKTKIVCMMACPVEPLPTS</sequence>
<keyword evidence="1" id="KW-0732">Signal</keyword>
<gene>
    <name evidence="2" type="primary">Acey_s0253.g267</name>
    <name evidence="2" type="ORF">Y032_0253g267</name>
</gene>
<evidence type="ECO:0000256" key="1">
    <source>
        <dbReference type="SAM" id="SignalP"/>
    </source>
</evidence>
<evidence type="ECO:0000313" key="3">
    <source>
        <dbReference type="Proteomes" id="UP000024635"/>
    </source>
</evidence>
<reference evidence="3" key="1">
    <citation type="journal article" date="2015" name="Nat. Genet.">
        <title>The genome and transcriptome of the zoonotic hookworm Ancylostoma ceylanicum identify infection-specific gene families.</title>
        <authorList>
            <person name="Schwarz E.M."/>
            <person name="Hu Y."/>
            <person name="Antoshechkin I."/>
            <person name="Miller M.M."/>
            <person name="Sternberg P.W."/>
            <person name="Aroian R.V."/>
        </authorList>
    </citation>
    <scope>NUCLEOTIDE SEQUENCE</scope>
    <source>
        <strain evidence="3">HY135</strain>
    </source>
</reference>
<accession>A0A016SCG5</accession>
<dbReference type="EMBL" id="JARK01001589">
    <property type="protein sequence ID" value="EYB88046.1"/>
    <property type="molecule type" value="Genomic_DNA"/>
</dbReference>
<keyword evidence="3" id="KW-1185">Reference proteome</keyword>
<feature type="signal peptide" evidence="1">
    <location>
        <begin position="1"/>
        <end position="20"/>
    </location>
</feature>
<name>A0A016SCG5_9BILA</name>
<comment type="caution">
    <text evidence="2">The sequence shown here is derived from an EMBL/GenBank/DDBJ whole genome shotgun (WGS) entry which is preliminary data.</text>
</comment>